<name>A0A4Y7U832_9FLAO</name>
<dbReference type="PIRSF" id="PIRSF002849">
    <property type="entry name" value="AAA_ATPase_chaperone_MoxR_prd"/>
    <property type="match status" value="1"/>
</dbReference>
<keyword evidence="8" id="KW-1185">Reference proteome</keyword>
<sequence>MSDVTAIHNLVQKRNELKTEIAKIIVGQDEVIDQILICIFSGGHALLIGVPGLAKTLLINTLSQALGLDFKRIQFTPDLMPSDILGSEILDENRKFKFIKGPIFSNIILADEINRTPPKTQAALLEAMQERSVTIAGENHKLDLPYFVLATQNPIEQEGTYPLPEAQLDRFMFAIKLEYPSFEEEVQVVKRTTSDVKTEINPLFSGQEIIDFQHLIRRIPVADNVIEYAVTLVSKTRPDNALTTDFVKNYLDWGAGPRASQNLILAAKAHAAFNGKFSPDIEDVKAVATGILRHRIIKNYKADAEGITEEIIIQKLM</sequence>
<comment type="caution">
    <text evidence="7">The sequence shown here is derived from an EMBL/GenBank/DDBJ whole genome shotgun (WGS) entry which is preliminary data.</text>
</comment>
<keyword evidence="1" id="KW-0547">Nucleotide-binding</keyword>
<dbReference type="RefSeq" id="WP_132038195.1">
    <property type="nucleotide sequence ID" value="NZ_JBDSHJ010000048.1"/>
</dbReference>
<comment type="similarity">
    <text evidence="3">Belongs to the MoxR family.</text>
</comment>
<dbReference type="PANTHER" id="PTHR42759:SF1">
    <property type="entry name" value="MAGNESIUM-CHELATASE SUBUNIT CHLD"/>
    <property type="match status" value="1"/>
</dbReference>
<evidence type="ECO:0000313" key="6">
    <source>
        <dbReference type="EMBL" id="TCN51116.1"/>
    </source>
</evidence>
<dbReference type="Pfam" id="PF07726">
    <property type="entry name" value="AAA_3"/>
    <property type="match status" value="1"/>
</dbReference>
<accession>A0A4Y7U832</accession>
<dbReference type="Proteomes" id="UP000295270">
    <property type="component" value="Unassembled WGS sequence"/>
</dbReference>
<dbReference type="GO" id="GO:0016887">
    <property type="term" value="F:ATP hydrolysis activity"/>
    <property type="evidence" value="ECO:0007669"/>
    <property type="project" value="InterPro"/>
</dbReference>
<dbReference type="EMBL" id="SLWA01000013">
    <property type="protein sequence ID" value="TCN51116.1"/>
    <property type="molecule type" value="Genomic_DNA"/>
</dbReference>
<gene>
    <name evidence="7" type="ORF">D0809_23120</name>
    <name evidence="6" type="ORF">EV142_11383</name>
</gene>
<dbReference type="GO" id="GO:0005524">
    <property type="term" value="F:ATP binding"/>
    <property type="evidence" value="ECO:0007669"/>
    <property type="project" value="UniProtKB-KW"/>
</dbReference>
<dbReference type="InterPro" id="IPR050764">
    <property type="entry name" value="CbbQ/NirQ/NorQ/GpvN"/>
</dbReference>
<evidence type="ECO:0000256" key="3">
    <source>
        <dbReference type="ARBA" id="ARBA00061607"/>
    </source>
</evidence>
<dbReference type="EMBL" id="QWDN01000012">
    <property type="protein sequence ID" value="TEB41932.1"/>
    <property type="molecule type" value="Genomic_DNA"/>
</dbReference>
<evidence type="ECO:0000259" key="5">
    <source>
        <dbReference type="Pfam" id="PF17863"/>
    </source>
</evidence>
<evidence type="ECO:0000313" key="7">
    <source>
        <dbReference type="EMBL" id="TEB41932.1"/>
    </source>
</evidence>
<dbReference type="CDD" id="cd00009">
    <property type="entry name" value="AAA"/>
    <property type="match status" value="1"/>
</dbReference>
<evidence type="ECO:0000259" key="4">
    <source>
        <dbReference type="Pfam" id="PF07726"/>
    </source>
</evidence>
<organism evidence="7 9">
    <name type="scientific">Flavobacterium circumlabens</name>
    <dbReference type="NCBI Taxonomy" id="2133765"/>
    <lineage>
        <taxon>Bacteria</taxon>
        <taxon>Pseudomonadati</taxon>
        <taxon>Bacteroidota</taxon>
        <taxon>Flavobacteriia</taxon>
        <taxon>Flavobacteriales</taxon>
        <taxon>Flavobacteriaceae</taxon>
        <taxon>Flavobacterium</taxon>
    </lineage>
</organism>
<feature type="domain" description="ATPase AAA-3" evidence="4">
    <location>
        <begin position="44"/>
        <end position="173"/>
    </location>
</feature>
<dbReference type="OrthoDB" id="9808397at2"/>
<dbReference type="InterPro" id="IPR011703">
    <property type="entry name" value="ATPase_AAA-3"/>
</dbReference>
<dbReference type="InterPro" id="IPR041628">
    <property type="entry name" value="ChlI/MoxR_AAA_lid"/>
</dbReference>
<proteinExistence type="inferred from homology"/>
<dbReference type="Proteomes" id="UP000298340">
    <property type="component" value="Unassembled WGS sequence"/>
</dbReference>
<dbReference type="PANTHER" id="PTHR42759">
    <property type="entry name" value="MOXR FAMILY PROTEIN"/>
    <property type="match status" value="1"/>
</dbReference>
<protein>
    <submittedName>
        <fullName evidence="7">MoxR family ATPase</fullName>
    </submittedName>
    <submittedName>
        <fullName evidence="6">MoxR-like ATPase</fullName>
    </submittedName>
</protein>
<dbReference type="Gene3D" id="3.40.50.300">
    <property type="entry name" value="P-loop containing nucleotide triphosphate hydrolases"/>
    <property type="match status" value="1"/>
</dbReference>
<evidence type="ECO:0000256" key="1">
    <source>
        <dbReference type="ARBA" id="ARBA00022741"/>
    </source>
</evidence>
<evidence type="ECO:0000313" key="9">
    <source>
        <dbReference type="Proteomes" id="UP000298340"/>
    </source>
</evidence>
<reference evidence="6 8" key="1">
    <citation type="journal article" date="2015" name="Stand. Genomic Sci.">
        <title>Genomic Encyclopedia of Bacterial and Archaeal Type Strains, Phase III: the genomes of soil and plant-associated and newly described type strains.</title>
        <authorList>
            <person name="Whitman W.B."/>
            <person name="Woyke T."/>
            <person name="Klenk H.P."/>
            <person name="Zhou Y."/>
            <person name="Lilburn T.G."/>
            <person name="Beck B.J."/>
            <person name="De Vos P."/>
            <person name="Vandamme P."/>
            <person name="Eisen J.A."/>
            <person name="Garrity G."/>
            <person name="Hugenholtz P."/>
            <person name="Kyrpides N.C."/>
        </authorList>
    </citation>
    <scope>NUCLEOTIDE SEQUENCE [LARGE SCALE GENOMIC DNA]</scope>
    <source>
        <strain evidence="6 8">P5626</strain>
    </source>
</reference>
<evidence type="ECO:0000313" key="8">
    <source>
        <dbReference type="Proteomes" id="UP000295270"/>
    </source>
</evidence>
<dbReference type="SUPFAM" id="SSF52540">
    <property type="entry name" value="P-loop containing nucleoside triphosphate hydrolases"/>
    <property type="match status" value="1"/>
</dbReference>
<dbReference type="InterPro" id="IPR027417">
    <property type="entry name" value="P-loop_NTPase"/>
</dbReference>
<dbReference type="Gene3D" id="1.10.8.80">
    <property type="entry name" value="Magnesium chelatase subunit I, C-Terminal domain"/>
    <property type="match status" value="1"/>
</dbReference>
<dbReference type="AlphaFoldDB" id="A0A4Y7U832"/>
<reference evidence="7 9" key="2">
    <citation type="journal article" date="2018" name="Syst. Appl. Microbiol.">
        <title>Flavobacterium circumlabens sp. nov. and Flavobacterium cupreum sp. nov., two psychrotrophic species isolated from Antarctic environmental samples.</title>
        <authorList>
            <person name="Kralova S."/>
            <person name="Busse H.J."/>
            <person name="Svec P."/>
            <person name="Maslanova I."/>
            <person name="Stankova E."/>
            <person name="Bartak M."/>
            <person name="Sedlacek I."/>
        </authorList>
    </citation>
    <scope>NUCLEOTIDE SEQUENCE [LARGE SCALE GENOMIC DNA]</scope>
    <source>
        <strain evidence="7 9">CCM 8828</strain>
    </source>
</reference>
<dbReference type="Pfam" id="PF17863">
    <property type="entry name" value="AAA_lid_2"/>
    <property type="match status" value="1"/>
</dbReference>
<dbReference type="FunFam" id="3.40.50.300:FF:000640">
    <property type="entry name" value="MoxR family ATPase"/>
    <property type="match status" value="1"/>
</dbReference>
<keyword evidence="2" id="KW-0067">ATP-binding</keyword>
<feature type="domain" description="ChlI/MoxR AAA lid" evidence="5">
    <location>
        <begin position="248"/>
        <end position="315"/>
    </location>
</feature>
<evidence type="ECO:0000256" key="2">
    <source>
        <dbReference type="ARBA" id="ARBA00022840"/>
    </source>
</evidence>
<reference evidence="6" key="3">
    <citation type="submission" date="2019-03" db="EMBL/GenBank/DDBJ databases">
        <authorList>
            <person name="Whitman W."/>
            <person name="Huntemann M."/>
            <person name="Clum A."/>
            <person name="Pillay M."/>
            <person name="Palaniappan K."/>
            <person name="Varghese N."/>
            <person name="Mikhailova N."/>
            <person name="Stamatis D."/>
            <person name="Reddy T."/>
            <person name="Daum C."/>
            <person name="Shapiro N."/>
            <person name="Ivanova N."/>
            <person name="Kyrpides N."/>
            <person name="Woyke T."/>
        </authorList>
    </citation>
    <scope>NUCLEOTIDE SEQUENCE</scope>
    <source>
        <strain evidence="6">P5626</strain>
    </source>
</reference>